<accession>A0ABS9EH85</accession>
<reference evidence="1" key="1">
    <citation type="submission" date="2022-01" db="EMBL/GenBank/DDBJ databases">
        <title>Gillisia lutea sp. nov., isolated from marine plastic residues from the Malvarosa beach (Valencia, Spain).</title>
        <authorList>
            <person name="Vidal-Verdu A."/>
            <person name="Molina-Menor E."/>
            <person name="Satari L."/>
            <person name="Pascual J."/>
            <person name="Pereto J."/>
            <person name="Porcar M."/>
        </authorList>
    </citation>
    <scope>NUCLEOTIDE SEQUENCE</scope>
    <source>
        <strain evidence="1">M10.2A</strain>
    </source>
</reference>
<dbReference type="Gene3D" id="3.40.50.1000">
    <property type="entry name" value="HAD superfamily/HAD-like"/>
    <property type="match status" value="1"/>
</dbReference>
<dbReference type="InterPro" id="IPR006439">
    <property type="entry name" value="HAD-SF_hydro_IA"/>
</dbReference>
<dbReference type="PANTHER" id="PTHR47478:SF1">
    <property type="entry name" value="PYRIMIDINE 5'-NUCLEOTIDASE YJJG"/>
    <property type="match status" value="1"/>
</dbReference>
<dbReference type="EMBL" id="JAKGTH010000010">
    <property type="protein sequence ID" value="MCF4102252.1"/>
    <property type="molecule type" value="Genomic_DNA"/>
</dbReference>
<gene>
    <name evidence="1" type="ORF">L1I30_11285</name>
</gene>
<comment type="caution">
    <text evidence="1">The sequence shown here is derived from an EMBL/GenBank/DDBJ whole genome shotgun (WGS) entry which is preliminary data.</text>
</comment>
<dbReference type="SFLD" id="SFLDS00003">
    <property type="entry name" value="Haloacid_Dehalogenase"/>
    <property type="match status" value="1"/>
</dbReference>
<keyword evidence="2" id="KW-1185">Reference proteome</keyword>
<evidence type="ECO:0000313" key="1">
    <source>
        <dbReference type="EMBL" id="MCF4102252.1"/>
    </source>
</evidence>
<dbReference type="CDD" id="cd04305">
    <property type="entry name" value="HAD_Neu5Ac-Pase_like"/>
    <property type="match status" value="1"/>
</dbReference>
<dbReference type="InterPro" id="IPR023198">
    <property type="entry name" value="PGP-like_dom2"/>
</dbReference>
<dbReference type="InterPro" id="IPR036412">
    <property type="entry name" value="HAD-like_sf"/>
</dbReference>
<proteinExistence type="predicted"/>
<evidence type="ECO:0000313" key="2">
    <source>
        <dbReference type="Proteomes" id="UP001179363"/>
    </source>
</evidence>
<dbReference type="NCBIfam" id="TIGR02254">
    <property type="entry name" value="YjjG_YfnB"/>
    <property type="match status" value="1"/>
</dbReference>
<dbReference type="PANTHER" id="PTHR47478">
    <property type="match status" value="1"/>
</dbReference>
<dbReference type="Pfam" id="PF13419">
    <property type="entry name" value="HAD_2"/>
    <property type="match status" value="1"/>
</dbReference>
<organism evidence="1 2">
    <name type="scientific">Gillisia lutea</name>
    <dbReference type="NCBI Taxonomy" id="2909668"/>
    <lineage>
        <taxon>Bacteria</taxon>
        <taxon>Pseudomonadati</taxon>
        <taxon>Bacteroidota</taxon>
        <taxon>Flavobacteriia</taxon>
        <taxon>Flavobacteriales</taxon>
        <taxon>Flavobacteriaceae</taxon>
        <taxon>Gillisia</taxon>
    </lineage>
</organism>
<dbReference type="InterPro" id="IPR041492">
    <property type="entry name" value="HAD_2"/>
</dbReference>
<dbReference type="NCBIfam" id="TIGR01549">
    <property type="entry name" value="HAD-SF-IA-v1"/>
    <property type="match status" value="1"/>
</dbReference>
<dbReference type="InterPro" id="IPR011951">
    <property type="entry name" value="HAD-SF_hydro_IA_YjjG/PynA"/>
</dbReference>
<protein>
    <submittedName>
        <fullName evidence="1">YjjG family noncanonical pyrimidine nucleotidase</fullName>
    </submittedName>
</protein>
<dbReference type="SUPFAM" id="SSF56784">
    <property type="entry name" value="HAD-like"/>
    <property type="match status" value="1"/>
</dbReference>
<dbReference type="Gene3D" id="1.10.150.240">
    <property type="entry name" value="Putative phosphatase, domain 2"/>
    <property type="match status" value="1"/>
</dbReference>
<dbReference type="InterPro" id="IPR052550">
    <property type="entry name" value="Pyrimidine_5'-ntase_YjjG"/>
</dbReference>
<dbReference type="InterPro" id="IPR023214">
    <property type="entry name" value="HAD_sf"/>
</dbReference>
<dbReference type="SFLD" id="SFLDG01129">
    <property type="entry name" value="C1.5:_HAD__Beta-PGM__Phosphata"/>
    <property type="match status" value="1"/>
</dbReference>
<sequence length="229" mass="26887">MKFNNIQHIYFDLDHTLWDFDKNSALTFQSIFRSENLEIGLEEFLKVYVPINSKYWELYRNDQISKESLRTGRLVDSFSSRKVEVPQPVIENLSNKYIQFLPGFNHLLEGTIELLDYLQPKYKLHIITNGFEEVQQTKLQNCNIASYFTTITTSEETGVKKPHLRIFEHALQKSNALPHNSLMIGDNYEADILGAKSYGMHAVYFDYYAKNDAFEIHQVQKLKDLEKYL</sequence>
<dbReference type="Proteomes" id="UP001179363">
    <property type="component" value="Unassembled WGS sequence"/>
</dbReference>
<dbReference type="RefSeq" id="WP_236134402.1">
    <property type="nucleotide sequence ID" value="NZ_JAKGTH010000010.1"/>
</dbReference>
<name>A0ABS9EH85_9FLAO</name>